<reference evidence="9 10" key="1">
    <citation type="submission" date="2018-12" db="EMBL/GenBank/DDBJ databases">
        <title>Legionella sp,whole genome shotgun sequence.</title>
        <authorList>
            <person name="Wu H."/>
        </authorList>
    </citation>
    <scope>NUCLEOTIDE SEQUENCE [LARGE SCALE GENOMIC DNA]</scope>
    <source>
        <strain evidence="10">km714</strain>
    </source>
</reference>
<keyword evidence="3 7" id="KW-0540">Nuclease</keyword>
<evidence type="ECO:0000256" key="4">
    <source>
        <dbReference type="ARBA" id="ARBA00022759"/>
    </source>
</evidence>
<dbReference type="InterPro" id="IPR020539">
    <property type="entry name" value="RNase_P_CS"/>
</dbReference>
<comment type="subunit">
    <text evidence="7">Consists of a catalytic RNA component (M1 or rnpB) and a protein subunit.</text>
</comment>
<keyword evidence="2 7" id="KW-0819">tRNA processing</keyword>
<sequence length="114" mass="13030">MYCFNQTRRLLKKSDYDCVFKQAKKLVTSEFIFLYCENTVGQARLGLALSKKVVAKAHDRNRLKRIVRETFRTRQLPAIDIVVLGRHGVGNVDNSIITTKLGKAWDKLSALCKT</sequence>
<dbReference type="HAMAP" id="MF_00227">
    <property type="entry name" value="RNase_P"/>
    <property type="match status" value="1"/>
</dbReference>
<comment type="caution">
    <text evidence="9">The sequence shown here is derived from an EMBL/GenBank/DDBJ whole genome shotgun (WGS) entry which is preliminary data.</text>
</comment>
<name>A0A3S0WT21_9GAMM</name>
<dbReference type="Gene3D" id="3.30.230.10">
    <property type="match status" value="1"/>
</dbReference>
<dbReference type="GO" id="GO:0042781">
    <property type="term" value="F:3'-tRNA processing endoribonuclease activity"/>
    <property type="evidence" value="ECO:0007669"/>
    <property type="project" value="TreeGrafter"/>
</dbReference>
<dbReference type="EC" id="3.1.26.5" evidence="7 8"/>
<dbReference type="PROSITE" id="PS00648">
    <property type="entry name" value="RIBONUCLEASE_P"/>
    <property type="match status" value="1"/>
</dbReference>
<evidence type="ECO:0000256" key="2">
    <source>
        <dbReference type="ARBA" id="ARBA00022694"/>
    </source>
</evidence>
<evidence type="ECO:0000256" key="6">
    <source>
        <dbReference type="ARBA" id="ARBA00022884"/>
    </source>
</evidence>
<dbReference type="InterPro" id="IPR000100">
    <property type="entry name" value="RNase_P"/>
</dbReference>
<evidence type="ECO:0000256" key="7">
    <source>
        <dbReference type="HAMAP-Rule" id="MF_00227"/>
    </source>
</evidence>
<dbReference type="InterPro" id="IPR020568">
    <property type="entry name" value="Ribosomal_Su5_D2-typ_SF"/>
</dbReference>
<dbReference type="GO" id="GO:0000049">
    <property type="term" value="F:tRNA binding"/>
    <property type="evidence" value="ECO:0007669"/>
    <property type="project" value="UniProtKB-UniRule"/>
</dbReference>
<keyword evidence="6 7" id="KW-0694">RNA-binding</keyword>
<keyword evidence="4 7" id="KW-0255">Endonuclease</keyword>
<comment type="catalytic activity">
    <reaction evidence="7">
        <text>Endonucleolytic cleavage of RNA, removing 5'-extranucleotides from tRNA precursor.</text>
        <dbReference type="EC" id="3.1.26.5"/>
    </reaction>
</comment>
<accession>A0A3S0WT21</accession>
<dbReference type="GO" id="GO:0030677">
    <property type="term" value="C:ribonuclease P complex"/>
    <property type="evidence" value="ECO:0007669"/>
    <property type="project" value="TreeGrafter"/>
</dbReference>
<gene>
    <name evidence="7 9" type="primary">rnpA</name>
    <name evidence="9" type="ORF">EKM59_00680</name>
</gene>
<organism evidence="9 10">
    <name type="scientific">Legionella septentrionalis</name>
    <dbReference type="NCBI Taxonomy" id="2498109"/>
    <lineage>
        <taxon>Bacteria</taxon>
        <taxon>Pseudomonadati</taxon>
        <taxon>Pseudomonadota</taxon>
        <taxon>Gammaproteobacteria</taxon>
        <taxon>Legionellales</taxon>
        <taxon>Legionellaceae</taxon>
        <taxon>Legionella</taxon>
    </lineage>
</organism>
<dbReference type="AlphaFoldDB" id="A0A3S0WT21"/>
<proteinExistence type="inferred from homology"/>
<dbReference type="OrthoDB" id="9796422at2"/>
<dbReference type="GO" id="GO:0001682">
    <property type="term" value="P:tRNA 5'-leader removal"/>
    <property type="evidence" value="ECO:0007669"/>
    <property type="project" value="UniProtKB-UniRule"/>
</dbReference>
<comment type="similarity">
    <text evidence="7">Belongs to the RnpA family.</text>
</comment>
<comment type="function">
    <text evidence="1 7">RNaseP catalyzes the removal of the 5'-leader sequence from pre-tRNA to produce the mature 5'-terminus. It can also cleave other RNA substrates such as 4.5S RNA. The protein component plays an auxiliary but essential role in vivo by binding to the 5'-leader sequence and broadening the substrate specificity of the ribozyme.</text>
</comment>
<dbReference type="SUPFAM" id="SSF54211">
    <property type="entry name" value="Ribosomal protein S5 domain 2-like"/>
    <property type="match status" value="1"/>
</dbReference>
<evidence type="ECO:0000256" key="3">
    <source>
        <dbReference type="ARBA" id="ARBA00022722"/>
    </source>
</evidence>
<dbReference type="EMBL" id="RZGR01000002">
    <property type="protein sequence ID" value="RUQ91029.1"/>
    <property type="molecule type" value="Genomic_DNA"/>
</dbReference>
<keyword evidence="5 7" id="KW-0378">Hydrolase</keyword>
<dbReference type="GO" id="GO:0004526">
    <property type="term" value="F:ribonuclease P activity"/>
    <property type="evidence" value="ECO:0007669"/>
    <property type="project" value="UniProtKB-UniRule"/>
</dbReference>
<evidence type="ECO:0000256" key="5">
    <source>
        <dbReference type="ARBA" id="ARBA00022801"/>
    </source>
</evidence>
<protein>
    <recommendedName>
        <fullName evidence="7 8">Ribonuclease P protein component</fullName>
        <shortName evidence="7">RNase P protein</shortName>
        <shortName evidence="7">RNaseP protein</shortName>
        <ecNumber evidence="7 8">3.1.26.5</ecNumber>
    </recommendedName>
    <alternativeName>
        <fullName evidence="7">Protein C5</fullName>
    </alternativeName>
</protein>
<evidence type="ECO:0000313" key="9">
    <source>
        <dbReference type="EMBL" id="RUQ91029.1"/>
    </source>
</evidence>
<dbReference type="InterPro" id="IPR014721">
    <property type="entry name" value="Ribsml_uS5_D2-typ_fold_subgr"/>
</dbReference>
<keyword evidence="10" id="KW-1185">Reference proteome</keyword>
<dbReference type="Proteomes" id="UP000288012">
    <property type="component" value="Unassembled WGS sequence"/>
</dbReference>
<dbReference type="Pfam" id="PF00825">
    <property type="entry name" value="Ribonuclease_P"/>
    <property type="match status" value="1"/>
</dbReference>
<evidence type="ECO:0000256" key="1">
    <source>
        <dbReference type="ARBA" id="ARBA00002663"/>
    </source>
</evidence>
<evidence type="ECO:0000256" key="8">
    <source>
        <dbReference type="NCBIfam" id="TIGR00188"/>
    </source>
</evidence>
<dbReference type="PANTHER" id="PTHR33992:SF1">
    <property type="entry name" value="RIBONUCLEASE P PROTEIN COMPONENT"/>
    <property type="match status" value="1"/>
</dbReference>
<evidence type="ECO:0000313" key="10">
    <source>
        <dbReference type="Proteomes" id="UP000288012"/>
    </source>
</evidence>
<dbReference type="NCBIfam" id="TIGR00188">
    <property type="entry name" value="rnpA"/>
    <property type="match status" value="1"/>
</dbReference>
<dbReference type="PANTHER" id="PTHR33992">
    <property type="entry name" value="RIBONUCLEASE P PROTEIN COMPONENT"/>
    <property type="match status" value="1"/>
</dbReference>